<dbReference type="AlphaFoldDB" id="A0A4R7KL65"/>
<reference evidence="1 2" key="1">
    <citation type="submission" date="2019-03" db="EMBL/GenBank/DDBJ databases">
        <title>Genomic Encyclopedia of Type Strains, Phase IV (KMG-IV): sequencing the most valuable type-strain genomes for metagenomic binning, comparative biology and taxonomic classification.</title>
        <authorList>
            <person name="Goeker M."/>
        </authorList>
    </citation>
    <scope>NUCLEOTIDE SEQUENCE [LARGE SCALE GENOMIC DNA]</scope>
    <source>
        <strain evidence="1 2">DSM 24455</strain>
    </source>
</reference>
<sequence length="56" mass="6855">MELVLDEQRDNDIYERIEGITFVIEANHRMYFENIEIIYNPEVFNNGFYVHMIDKI</sequence>
<gene>
    <name evidence="1" type="ORF">EDD71_11282</name>
</gene>
<name>A0A4R7KL65_9CLOT</name>
<accession>A0A4R7KL65</accession>
<dbReference type="SUPFAM" id="SSF89360">
    <property type="entry name" value="HesB-like domain"/>
    <property type="match status" value="1"/>
</dbReference>
<dbReference type="Proteomes" id="UP000295325">
    <property type="component" value="Unassembled WGS sequence"/>
</dbReference>
<dbReference type="InterPro" id="IPR035903">
    <property type="entry name" value="HesB-like_dom_sf"/>
</dbReference>
<comment type="caution">
    <text evidence="1">The sequence shown here is derived from an EMBL/GenBank/DDBJ whole genome shotgun (WGS) entry which is preliminary data.</text>
</comment>
<evidence type="ECO:0000313" key="2">
    <source>
        <dbReference type="Proteomes" id="UP000295325"/>
    </source>
</evidence>
<dbReference type="EMBL" id="SOAZ01000012">
    <property type="protein sequence ID" value="TDT57300.1"/>
    <property type="molecule type" value="Genomic_DNA"/>
</dbReference>
<evidence type="ECO:0000313" key="1">
    <source>
        <dbReference type="EMBL" id="TDT57300.1"/>
    </source>
</evidence>
<proteinExistence type="predicted"/>
<keyword evidence="2" id="KW-1185">Reference proteome</keyword>
<organism evidence="1 2">
    <name type="scientific">Fonticella tunisiensis</name>
    <dbReference type="NCBI Taxonomy" id="1096341"/>
    <lineage>
        <taxon>Bacteria</taxon>
        <taxon>Bacillati</taxon>
        <taxon>Bacillota</taxon>
        <taxon>Clostridia</taxon>
        <taxon>Eubacteriales</taxon>
        <taxon>Clostridiaceae</taxon>
        <taxon>Fonticella</taxon>
    </lineage>
</organism>
<protein>
    <submittedName>
        <fullName evidence="1">Uncharacterized protein</fullName>
    </submittedName>
</protein>
<dbReference type="RefSeq" id="WP_166636414.1">
    <property type="nucleotide sequence ID" value="NZ_SOAZ01000012.1"/>
</dbReference>